<sequence>MREKRRKVEKNIDRKSQSMEQSNRKKQTKKNKQANIKNKEEKKESRGNDDVEKGSSVQNKTPDKKTSPKLEEHQEKNWKENVKKILCSGIPENLEGESEASPTLHLTLRKYQ</sequence>
<name>A0A0L8I3L5_OCTBM</name>
<accession>A0A0L8I3L5</accession>
<dbReference type="AlphaFoldDB" id="A0A0L8I3L5"/>
<dbReference type="EMBL" id="KQ416628">
    <property type="protein sequence ID" value="KOF96113.1"/>
    <property type="molecule type" value="Genomic_DNA"/>
</dbReference>
<gene>
    <name evidence="2" type="ORF">OCBIM_22036267mg</name>
</gene>
<feature type="compositionally biased region" description="Basic and acidic residues" evidence="1">
    <location>
        <begin position="61"/>
        <end position="83"/>
    </location>
</feature>
<evidence type="ECO:0000256" key="1">
    <source>
        <dbReference type="SAM" id="MobiDB-lite"/>
    </source>
</evidence>
<proteinExistence type="predicted"/>
<evidence type="ECO:0000313" key="2">
    <source>
        <dbReference type="EMBL" id="KOF96113.1"/>
    </source>
</evidence>
<organism evidence="2">
    <name type="scientific">Octopus bimaculoides</name>
    <name type="common">California two-spotted octopus</name>
    <dbReference type="NCBI Taxonomy" id="37653"/>
    <lineage>
        <taxon>Eukaryota</taxon>
        <taxon>Metazoa</taxon>
        <taxon>Spiralia</taxon>
        <taxon>Lophotrochozoa</taxon>
        <taxon>Mollusca</taxon>
        <taxon>Cephalopoda</taxon>
        <taxon>Coleoidea</taxon>
        <taxon>Octopodiformes</taxon>
        <taxon>Octopoda</taxon>
        <taxon>Incirrata</taxon>
        <taxon>Octopodidae</taxon>
        <taxon>Octopus</taxon>
    </lineage>
</organism>
<feature type="region of interest" description="Disordered" evidence="1">
    <location>
        <begin position="1"/>
        <end position="112"/>
    </location>
</feature>
<feature type="compositionally biased region" description="Basic and acidic residues" evidence="1">
    <location>
        <begin position="37"/>
        <end position="53"/>
    </location>
</feature>
<protein>
    <submittedName>
        <fullName evidence="2">Uncharacterized protein</fullName>
    </submittedName>
</protein>
<reference evidence="2" key="1">
    <citation type="submission" date="2015-07" db="EMBL/GenBank/DDBJ databases">
        <title>MeaNS - Measles Nucleotide Surveillance Program.</title>
        <authorList>
            <person name="Tran T."/>
            <person name="Druce J."/>
        </authorList>
    </citation>
    <scope>NUCLEOTIDE SEQUENCE</scope>
    <source>
        <strain evidence="2">UCB-OBI-ISO-001</strain>
        <tissue evidence="2">Gonad</tissue>
    </source>
</reference>